<dbReference type="EMBL" id="CM042887">
    <property type="protein sequence ID" value="KAI4331200.1"/>
    <property type="molecule type" value="Genomic_DNA"/>
</dbReference>
<name>A0ACB9N4T2_9MYRT</name>
<reference evidence="2" key="1">
    <citation type="journal article" date="2023" name="Front. Plant Sci.">
        <title>Chromosomal-level genome assembly of Melastoma candidum provides insights into trichome evolution.</title>
        <authorList>
            <person name="Zhong Y."/>
            <person name="Wu W."/>
            <person name="Sun C."/>
            <person name="Zou P."/>
            <person name="Liu Y."/>
            <person name="Dai S."/>
            <person name="Zhou R."/>
        </authorList>
    </citation>
    <scope>NUCLEOTIDE SEQUENCE [LARGE SCALE GENOMIC DNA]</scope>
</reference>
<evidence type="ECO:0000313" key="2">
    <source>
        <dbReference type="Proteomes" id="UP001057402"/>
    </source>
</evidence>
<accession>A0ACB9N4T2</accession>
<organism evidence="1 2">
    <name type="scientific">Melastoma candidum</name>
    <dbReference type="NCBI Taxonomy" id="119954"/>
    <lineage>
        <taxon>Eukaryota</taxon>
        <taxon>Viridiplantae</taxon>
        <taxon>Streptophyta</taxon>
        <taxon>Embryophyta</taxon>
        <taxon>Tracheophyta</taxon>
        <taxon>Spermatophyta</taxon>
        <taxon>Magnoliopsida</taxon>
        <taxon>eudicotyledons</taxon>
        <taxon>Gunneridae</taxon>
        <taxon>Pentapetalae</taxon>
        <taxon>rosids</taxon>
        <taxon>malvids</taxon>
        <taxon>Myrtales</taxon>
        <taxon>Melastomataceae</taxon>
        <taxon>Melastomatoideae</taxon>
        <taxon>Melastomateae</taxon>
        <taxon>Melastoma</taxon>
    </lineage>
</organism>
<gene>
    <name evidence="1" type="ORF">MLD38_029407</name>
</gene>
<comment type="caution">
    <text evidence="1">The sequence shown here is derived from an EMBL/GenBank/DDBJ whole genome shotgun (WGS) entry which is preliminary data.</text>
</comment>
<dbReference type="Proteomes" id="UP001057402">
    <property type="component" value="Chromosome 8"/>
</dbReference>
<keyword evidence="2" id="KW-1185">Reference proteome</keyword>
<sequence length="77" mass="8608">MPRVQDFDVLGWWKLNNTKFPTLSKMAADILAIPISSVRPDAVFNTESGKIDGCQSSLRPVTLEALICARDWLRSES</sequence>
<protein>
    <submittedName>
        <fullName evidence="1">Uncharacterized protein</fullName>
    </submittedName>
</protein>
<proteinExistence type="predicted"/>
<evidence type="ECO:0000313" key="1">
    <source>
        <dbReference type="EMBL" id="KAI4331200.1"/>
    </source>
</evidence>